<feature type="transmembrane region" description="Helical" evidence="1">
    <location>
        <begin position="150"/>
        <end position="170"/>
    </location>
</feature>
<keyword evidence="1" id="KW-0812">Transmembrane</keyword>
<keyword evidence="1" id="KW-1133">Transmembrane helix</keyword>
<evidence type="ECO:0000256" key="1">
    <source>
        <dbReference type="SAM" id="Phobius"/>
    </source>
</evidence>
<organism evidence="2">
    <name type="scientific">uncultured Aureispira sp</name>
    <dbReference type="NCBI Taxonomy" id="1331704"/>
    <lineage>
        <taxon>Bacteria</taxon>
        <taxon>Pseudomonadati</taxon>
        <taxon>Bacteroidota</taxon>
        <taxon>Saprospiria</taxon>
        <taxon>Saprospirales</taxon>
        <taxon>Saprospiraceae</taxon>
        <taxon>Aureispira</taxon>
        <taxon>environmental samples</taxon>
    </lineage>
</organism>
<evidence type="ECO:0008006" key="3">
    <source>
        <dbReference type="Google" id="ProtNLM"/>
    </source>
</evidence>
<feature type="transmembrane region" description="Helical" evidence="1">
    <location>
        <begin position="182"/>
        <end position="204"/>
    </location>
</feature>
<feature type="non-terminal residue" evidence="2">
    <location>
        <position position="1"/>
    </location>
</feature>
<feature type="transmembrane region" description="Helical" evidence="1">
    <location>
        <begin position="252"/>
        <end position="271"/>
    </location>
</feature>
<sequence>SYAATTWLLREKSCQRTNKLKQLLGNVVLIGVCPLKQIFIIQQLSVLFMTTTWQKRCYTLGIFGALQFMVLTLLAMLVYPGGTLHEPNLEQYSFLYNFFSDLGRTETFDGRSNLLTHFIFKTTLTVGGICLIVFFLALPQLFTRRSSKNLALLTMVFGLLAGVSYIGIGQVPWNVNYWGHRFYVRVGFLAFLAMTFFYTVAILVDKNYPKRYAAAMGVFAIVLTVQIAIMFYATNAWHSNEALYLQAVAQKVVVYAEILCLLYQSYGALLLSKRRAQSS</sequence>
<keyword evidence="1" id="KW-0472">Membrane</keyword>
<dbReference type="AlphaFoldDB" id="A0A6S6SJ77"/>
<reference evidence="2" key="1">
    <citation type="submission" date="2020-01" db="EMBL/GenBank/DDBJ databases">
        <authorList>
            <person name="Meier V. D."/>
            <person name="Meier V D."/>
        </authorList>
    </citation>
    <scope>NUCLEOTIDE SEQUENCE</scope>
    <source>
        <strain evidence="2">HLG_WM_MAG_10</strain>
    </source>
</reference>
<proteinExistence type="predicted"/>
<accession>A0A6S6SJ77</accession>
<evidence type="ECO:0000313" key="2">
    <source>
        <dbReference type="EMBL" id="CAA6805349.1"/>
    </source>
</evidence>
<dbReference type="EMBL" id="CACVAQ010000107">
    <property type="protein sequence ID" value="CAA6805349.1"/>
    <property type="molecule type" value="Genomic_DNA"/>
</dbReference>
<name>A0A6S6SJ77_9BACT</name>
<feature type="transmembrane region" description="Helical" evidence="1">
    <location>
        <begin position="211"/>
        <end position="232"/>
    </location>
</feature>
<feature type="transmembrane region" description="Helical" evidence="1">
    <location>
        <begin position="118"/>
        <end position="138"/>
    </location>
</feature>
<protein>
    <recommendedName>
        <fullName evidence="3">DUF998 domain-containing protein</fullName>
    </recommendedName>
</protein>
<feature type="transmembrane region" description="Helical" evidence="1">
    <location>
        <begin position="60"/>
        <end position="79"/>
    </location>
</feature>
<gene>
    <name evidence="2" type="ORF">HELGO_WM33816</name>
</gene>